<feature type="compositionally biased region" description="Low complexity" evidence="7">
    <location>
        <begin position="52"/>
        <end position="66"/>
    </location>
</feature>
<gene>
    <name evidence="9" type="ORF">WMY93_033253</name>
</gene>
<evidence type="ECO:0000313" key="10">
    <source>
        <dbReference type="Proteomes" id="UP001460270"/>
    </source>
</evidence>
<dbReference type="InterPro" id="IPR051261">
    <property type="entry name" value="NLR"/>
</dbReference>
<feature type="region of interest" description="Disordered" evidence="7">
    <location>
        <begin position="49"/>
        <end position="70"/>
    </location>
</feature>
<proteinExistence type="predicted"/>
<evidence type="ECO:0000256" key="3">
    <source>
        <dbReference type="ARBA" id="ARBA00022614"/>
    </source>
</evidence>
<feature type="domain" description="NACHT" evidence="8">
    <location>
        <begin position="327"/>
        <end position="471"/>
    </location>
</feature>
<dbReference type="Pfam" id="PF17776">
    <property type="entry name" value="NLRC4_HD2"/>
    <property type="match status" value="1"/>
</dbReference>
<comment type="caution">
    <text evidence="9">The sequence shown here is derived from an EMBL/GenBank/DDBJ whole genome shotgun (WGS) entry which is preliminary data.</text>
</comment>
<dbReference type="PROSITE" id="PS50837">
    <property type="entry name" value="NACHT"/>
    <property type="match status" value="1"/>
</dbReference>
<evidence type="ECO:0000256" key="2">
    <source>
        <dbReference type="ARBA" id="ARBA00022490"/>
    </source>
</evidence>
<evidence type="ECO:0000256" key="6">
    <source>
        <dbReference type="ARBA" id="ARBA00022840"/>
    </source>
</evidence>
<dbReference type="Pfam" id="PF17779">
    <property type="entry name" value="WHD_NOD2"/>
    <property type="match status" value="1"/>
</dbReference>
<dbReference type="EMBL" id="JBBPFD010000147">
    <property type="protein sequence ID" value="KAK7880087.1"/>
    <property type="molecule type" value="Genomic_DNA"/>
</dbReference>
<dbReference type="InterPro" id="IPR027417">
    <property type="entry name" value="P-loop_NTPase"/>
</dbReference>
<reference evidence="10" key="1">
    <citation type="submission" date="2024-04" db="EMBL/GenBank/DDBJ databases">
        <title>Salinicola lusitanus LLJ914,a marine bacterium isolated from the Okinawa Trough.</title>
        <authorList>
            <person name="Li J."/>
        </authorList>
    </citation>
    <scope>NUCLEOTIDE SEQUENCE [LARGE SCALE GENOMIC DNA]</scope>
</reference>
<keyword evidence="5" id="KW-0547">Nucleotide-binding</keyword>
<feature type="region of interest" description="Disordered" evidence="7">
    <location>
        <begin position="128"/>
        <end position="163"/>
    </location>
</feature>
<dbReference type="GO" id="GO:0005737">
    <property type="term" value="C:cytoplasm"/>
    <property type="evidence" value="ECO:0007669"/>
    <property type="project" value="UniProtKB-SubCell"/>
</dbReference>
<dbReference type="InterPro" id="IPR041267">
    <property type="entry name" value="NLRP_HD2"/>
</dbReference>
<dbReference type="AlphaFoldDB" id="A0AAW0MUD7"/>
<keyword evidence="2" id="KW-0963">Cytoplasm</keyword>
<evidence type="ECO:0000256" key="4">
    <source>
        <dbReference type="ARBA" id="ARBA00022737"/>
    </source>
</evidence>
<feature type="compositionally biased region" description="Basic and acidic residues" evidence="7">
    <location>
        <begin position="658"/>
        <end position="667"/>
    </location>
</feature>
<dbReference type="InterPro" id="IPR041075">
    <property type="entry name" value="NOD1/2_WH"/>
</dbReference>
<evidence type="ECO:0000259" key="8">
    <source>
        <dbReference type="PROSITE" id="PS50837"/>
    </source>
</evidence>
<accession>A0AAW0MUD7</accession>
<comment type="subcellular location">
    <subcellularLocation>
        <location evidence="1">Cytoplasm</location>
    </subcellularLocation>
</comment>
<keyword evidence="10" id="KW-1185">Reference proteome</keyword>
<dbReference type="Gene3D" id="3.40.50.300">
    <property type="entry name" value="P-loop containing nucleotide triphosphate hydrolases"/>
    <property type="match status" value="1"/>
</dbReference>
<dbReference type="InterPro" id="IPR007111">
    <property type="entry name" value="NACHT_NTPase"/>
</dbReference>
<name>A0AAW0MUD7_9GOBI</name>
<keyword evidence="6" id="KW-0067">ATP-binding</keyword>
<feature type="compositionally biased region" description="Basic and acidic residues" evidence="7">
    <location>
        <begin position="628"/>
        <end position="651"/>
    </location>
</feature>
<evidence type="ECO:0000256" key="7">
    <source>
        <dbReference type="SAM" id="MobiDB-lite"/>
    </source>
</evidence>
<feature type="compositionally biased region" description="Basic and acidic residues" evidence="7">
    <location>
        <begin position="690"/>
        <end position="699"/>
    </location>
</feature>
<feature type="compositionally biased region" description="Basic and acidic residues" evidence="7">
    <location>
        <begin position="583"/>
        <end position="612"/>
    </location>
</feature>
<evidence type="ECO:0000256" key="1">
    <source>
        <dbReference type="ARBA" id="ARBA00004496"/>
    </source>
</evidence>
<evidence type="ECO:0000313" key="9">
    <source>
        <dbReference type="EMBL" id="KAK7880087.1"/>
    </source>
</evidence>
<evidence type="ECO:0000256" key="5">
    <source>
        <dbReference type="ARBA" id="ARBA00022741"/>
    </source>
</evidence>
<sequence>MSGDVRPEVMIRAEDGRTRSGLRELSHLSRWSLSGALRRETMKSKDLLIEFSSPDSPGPSSGVSEEPVAKRRRTVGRSFSCLDLKNEPVTARWKSVSAALSRESLRSDWSKATGPMFSAEPLTTRWKRRSQRPSLESLRSDCSKATGPMFSTEPLNTRWKTRGPSCESLRSDWSKATGPMFSAEPVTLPETRNVLEALQTLQTLRVSVEKTDSELAAVREEHRRHLQAQCESVSEGLELGQKVSLKSVYSELFVTELRDDTDDTELRDDIKDMELSDDTETQLLETRHRQKRNTGPALRVQDLFKPLTPPTLTLFPLAPPTQAPPPRLVLTLGVAGAGKTFSVLKFCLDWASGSDQDLDPDLDPDLVLLVTFRELNILRREDTGSRGRRSLLELLRQTNPALRPLKAHHLLHGDVLLVLDGLDENRTPLDFSCEVVCEVTQRSEVSVLLVNLLRGDLLPNARVWITSRPAAADQIPARFVQKVTQVRGFVTPQQQDAFFSSRFSSAEHLTRVTQHVRRSHSLQLMCQIPVFSWVCAKVLEHEMRRDGRGELPETVTDLYVSFLLVQTQRRRKYQEPEELQEPETQRRKYRPSEDPETERRKYELSEELETPRIKFRPSVNQGEPEEPETQRRRYRPSKEPETERRKFRPSEEPEEPETERRRTRPSEEPEEPETEKRRTRPSEEPEEPETERRKFRPSEEPEEPGLTPADCELILKLGRLALKHLQRENTTFYSEDLQEVDLDLTEAVVQSGLCSEVFRRENVLDTCVYSFVHFSLQQFLAALYLLHCFSFRTSRTTQELRSFVGKWDQRSALHVLLRNVLDMSLRSHSGHLDLFVRFLHGLSALPQRRLLGALLGPRDDRRRRSVEKTVKYLKIMDTTGFSQDRVRNVQLCLLEMKEQTCLQDFHRDRETYRETIREMFRETYRQTFRQTLRETLRETRESSREMFRQTFRENSRETREMFKPTFRENSRETRETFRQIFRETFRENSKRLSTLRTSKLLNRLRETSSGLKKFAGDFCVSVPTSN</sequence>
<feature type="region of interest" description="Disordered" evidence="7">
    <location>
        <begin position="571"/>
        <end position="708"/>
    </location>
</feature>
<keyword evidence="3" id="KW-0433">Leucine-rich repeat</keyword>
<protein>
    <recommendedName>
        <fullName evidence="8">NACHT domain-containing protein</fullName>
    </recommendedName>
</protein>
<organism evidence="9 10">
    <name type="scientific">Mugilogobius chulae</name>
    <name type="common">yellowstripe goby</name>
    <dbReference type="NCBI Taxonomy" id="88201"/>
    <lineage>
        <taxon>Eukaryota</taxon>
        <taxon>Metazoa</taxon>
        <taxon>Chordata</taxon>
        <taxon>Craniata</taxon>
        <taxon>Vertebrata</taxon>
        <taxon>Euteleostomi</taxon>
        <taxon>Actinopterygii</taxon>
        <taxon>Neopterygii</taxon>
        <taxon>Teleostei</taxon>
        <taxon>Neoteleostei</taxon>
        <taxon>Acanthomorphata</taxon>
        <taxon>Gobiaria</taxon>
        <taxon>Gobiiformes</taxon>
        <taxon>Gobioidei</taxon>
        <taxon>Gobiidae</taxon>
        <taxon>Gobionellinae</taxon>
        <taxon>Mugilogobius</taxon>
    </lineage>
</organism>
<dbReference type="PANTHER" id="PTHR24106">
    <property type="entry name" value="NACHT, LRR AND CARD DOMAINS-CONTAINING"/>
    <property type="match status" value="1"/>
</dbReference>
<feature type="compositionally biased region" description="Basic and acidic residues" evidence="7">
    <location>
        <begin position="674"/>
        <end position="683"/>
    </location>
</feature>
<keyword evidence="4" id="KW-0677">Repeat</keyword>
<dbReference type="GO" id="GO:0005524">
    <property type="term" value="F:ATP binding"/>
    <property type="evidence" value="ECO:0007669"/>
    <property type="project" value="UniProtKB-KW"/>
</dbReference>
<dbReference type="Pfam" id="PF05729">
    <property type="entry name" value="NACHT"/>
    <property type="match status" value="1"/>
</dbReference>
<dbReference type="Proteomes" id="UP001460270">
    <property type="component" value="Unassembled WGS sequence"/>
</dbReference>